<dbReference type="Proteomes" id="UP001420932">
    <property type="component" value="Unassembled WGS sequence"/>
</dbReference>
<dbReference type="AlphaFoldDB" id="A0AAP0L7I0"/>
<dbReference type="EMBL" id="JBBNAF010000002">
    <property type="protein sequence ID" value="KAK9164580.1"/>
    <property type="molecule type" value="Genomic_DNA"/>
</dbReference>
<organism evidence="1 2">
    <name type="scientific">Stephania yunnanensis</name>
    <dbReference type="NCBI Taxonomy" id="152371"/>
    <lineage>
        <taxon>Eukaryota</taxon>
        <taxon>Viridiplantae</taxon>
        <taxon>Streptophyta</taxon>
        <taxon>Embryophyta</taxon>
        <taxon>Tracheophyta</taxon>
        <taxon>Spermatophyta</taxon>
        <taxon>Magnoliopsida</taxon>
        <taxon>Ranunculales</taxon>
        <taxon>Menispermaceae</taxon>
        <taxon>Menispermoideae</taxon>
        <taxon>Cissampelideae</taxon>
        <taxon>Stephania</taxon>
    </lineage>
</organism>
<sequence length="67" mass="7836">MLRHWANSFSMKTSIHWVELKMLKEGGMHLLMLSLLSWQGNFKIKNSWNNLLSSSYIANLFLVRVAL</sequence>
<name>A0AAP0L7I0_9MAGN</name>
<comment type="caution">
    <text evidence="1">The sequence shown here is derived from an EMBL/GenBank/DDBJ whole genome shotgun (WGS) entry which is preliminary data.</text>
</comment>
<gene>
    <name evidence="1" type="ORF">Syun_005482</name>
</gene>
<evidence type="ECO:0000313" key="1">
    <source>
        <dbReference type="EMBL" id="KAK9164580.1"/>
    </source>
</evidence>
<accession>A0AAP0L7I0</accession>
<proteinExistence type="predicted"/>
<protein>
    <submittedName>
        <fullName evidence="1">Uncharacterized protein</fullName>
    </submittedName>
</protein>
<reference evidence="1 2" key="1">
    <citation type="submission" date="2024-01" db="EMBL/GenBank/DDBJ databases">
        <title>Genome assemblies of Stephania.</title>
        <authorList>
            <person name="Yang L."/>
        </authorList>
    </citation>
    <scope>NUCLEOTIDE SEQUENCE [LARGE SCALE GENOMIC DNA]</scope>
    <source>
        <strain evidence="1">YNDBR</strain>
        <tissue evidence="1">Leaf</tissue>
    </source>
</reference>
<keyword evidence="2" id="KW-1185">Reference proteome</keyword>
<evidence type="ECO:0000313" key="2">
    <source>
        <dbReference type="Proteomes" id="UP001420932"/>
    </source>
</evidence>